<evidence type="ECO:0000256" key="4">
    <source>
        <dbReference type="ARBA" id="ARBA00022737"/>
    </source>
</evidence>
<reference evidence="13" key="1">
    <citation type="submission" date="2021-02" db="EMBL/GenBank/DDBJ databases">
        <authorList>
            <person name="Nowell W R."/>
        </authorList>
    </citation>
    <scope>NUCLEOTIDE SEQUENCE</scope>
    <source>
        <strain evidence="13">Ploen Becks lab</strain>
    </source>
</reference>
<evidence type="ECO:0000256" key="10">
    <source>
        <dbReference type="SAM" id="SignalP"/>
    </source>
</evidence>
<dbReference type="InterPro" id="IPR044751">
    <property type="entry name" value="Ion_transp-like_CBS"/>
</dbReference>
<evidence type="ECO:0000256" key="1">
    <source>
        <dbReference type="ARBA" id="ARBA00004141"/>
    </source>
</evidence>
<dbReference type="GO" id="GO:1905941">
    <property type="term" value="P:positive regulation of gonad development"/>
    <property type="evidence" value="ECO:0007669"/>
    <property type="project" value="UniProtKB-ARBA"/>
</dbReference>
<keyword evidence="10" id="KW-0732">Signal</keyword>
<dbReference type="InterPro" id="IPR046342">
    <property type="entry name" value="CBS_dom_sf"/>
</dbReference>
<keyword evidence="7" id="KW-0129">CBS domain</keyword>
<proteinExistence type="inferred from homology"/>
<keyword evidence="4" id="KW-0677">Repeat</keyword>
<dbReference type="Proteomes" id="UP000663879">
    <property type="component" value="Unassembled WGS sequence"/>
</dbReference>
<evidence type="ECO:0000256" key="8">
    <source>
        <dbReference type="PROSITE-ProRule" id="PRU01193"/>
    </source>
</evidence>
<dbReference type="PROSITE" id="PS51846">
    <property type="entry name" value="CNNM"/>
    <property type="match status" value="1"/>
</dbReference>
<dbReference type="OrthoDB" id="5353557at2759"/>
<dbReference type="GO" id="GO:0032026">
    <property type="term" value="P:response to magnesium ion"/>
    <property type="evidence" value="ECO:0007669"/>
    <property type="project" value="UniProtKB-ARBA"/>
</dbReference>
<dbReference type="Pfam" id="PF25562">
    <property type="entry name" value="CNBH_CNNM2_C"/>
    <property type="match status" value="1"/>
</dbReference>
<dbReference type="GO" id="GO:0008340">
    <property type="term" value="P:determination of adult lifespan"/>
    <property type="evidence" value="ECO:0007669"/>
    <property type="project" value="UniProtKB-ARBA"/>
</dbReference>
<evidence type="ECO:0000256" key="2">
    <source>
        <dbReference type="ARBA" id="ARBA00010484"/>
    </source>
</evidence>
<dbReference type="SUPFAM" id="SSF54631">
    <property type="entry name" value="CBS-domain pair"/>
    <property type="match status" value="1"/>
</dbReference>
<accession>A0A814L2L6</accession>
<evidence type="ECO:0000256" key="5">
    <source>
        <dbReference type="ARBA" id="ARBA00022989"/>
    </source>
</evidence>
<feature type="domain" description="CNNM transmembrane" evidence="12">
    <location>
        <begin position="211"/>
        <end position="392"/>
    </location>
</feature>
<evidence type="ECO:0000259" key="12">
    <source>
        <dbReference type="PROSITE" id="PS51846"/>
    </source>
</evidence>
<evidence type="ECO:0000256" key="7">
    <source>
        <dbReference type="PROSITE-ProRule" id="PRU00703"/>
    </source>
</evidence>
<keyword evidence="14" id="KW-1185">Reference proteome</keyword>
<keyword evidence="6 8" id="KW-0472">Membrane</keyword>
<dbReference type="Gene3D" id="3.10.580.10">
    <property type="entry name" value="CBS-domain"/>
    <property type="match status" value="1"/>
</dbReference>
<dbReference type="PROSITE" id="PS51371">
    <property type="entry name" value="CBS"/>
    <property type="match status" value="1"/>
</dbReference>
<dbReference type="GO" id="GO:0022857">
    <property type="term" value="F:transmembrane transporter activity"/>
    <property type="evidence" value="ECO:0007669"/>
    <property type="project" value="TreeGrafter"/>
</dbReference>
<keyword evidence="3 8" id="KW-0812">Transmembrane</keyword>
<evidence type="ECO:0000256" key="3">
    <source>
        <dbReference type="ARBA" id="ARBA00022692"/>
    </source>
</evidence>
<gene>
    <name evidence="13" type="ORF">OXX778_LOCUS19206</name>
</gene>
<evidence type="ECO:0000256" key="6">
    <source>
        <dbReference type="ARBA" id="ARBA00023136"/>
    </source>
</evidence>
<sequence length="774" mass="88529">MSIKLIFIAHIILLLANVVYNSKTNDQETFPKLLYLTPKSSKASYTLNERDSLTNEIKKGWIIKSEEEIELLLYILVDGKITKLEKNYESFIYFTNNESDLCQNITSRQSPQAFKLDFIQDRSKLRFTENDAFVNRRRARKLNDLSSLKNNLNPSIDIETTLLVAETNIKLKHSSRSYFTCLSFSKDPNENLVFFHQGSKNVFSQIITTRDLLPIYLVVIFYFVLLCFSALFSGLNLGLMSLDLTELNILKKIGNEKEKKYASKIHPLRKRGNLLLCTILIGNVLVNSTSTLILGNYLEGIFAAMGSTLLIVIFGEIIPQAICSRHGLAVGAHTRFITYCMVLFTFVVSYPLSRVLDFFLGKEIASTYNRDIVRELMRQAKEDKGIEEKQFKLIAGALDFKHKVVKDIMVPLNDVFSLDINSILDFETFKIILQQGYSRIPVYEGSKEYLVGMILIQDLLLNDPADKVPLKAVIEYYKHRVPKCKLQDSLGSMFDKFRKGDSHLAFVYENDSNLESQDDVVLEAVGIVTFENIIEELVQSDIKDEADTKRERRKQKNRELLKGKLGNVSLSHENLNIFVEADHSNGPLISPQIRKALFYFLASSVRPFTGEFINPKILEAFLRMPHLTIEKRNLSGNDEFIYEYGVECDYFIIILDGKAKVKVGTEGYEVDAGLFSYYGVNALANEEEKDPLECIGNDSSRRPYKPEFSLKVDNYCVCLKITRQDWKDPVKKSLMERNLNIRESKLRENGGKNVKDTKMIRNQVASESNLTNNV</sequence>
<evidence type="ECO:0000313" key="13">
    <source>
        <dbReference type="EMBL" id="CAF1059334.1"/>
    </source>
</evidence>
<dbReference type="GO" id="GO:0010960">
    <property type="term" value="P:magnesium ion homeostasis"/>
    <property type="evidence" value="ECO:0007669"/>
    <property type="project" value="InterPro"/>
</dbReference>
<dbReference type="Pfam" id="PF01595">
    <property type="entry name" value="CNNM"/>
    <property type="match status" value="1"/>
</dbReference>
<evidence type="ECO:0000256" key="9">
    <source>
        <dbReference type="SAM" id="Phobius"/>
    </source>
</evidence>
<organism evidence="13 14">
    <name type="scientific">Brachionus calyciflorus</name>
    <dbReference type="NCBI Taxonomy" id="104777"/>
    <lineage>
        <taxon>Eukaryota</taxon>
        <taxon>Metazoa</taxon>
        <taxon>Spiralia</taxon>
        <taxon>Gnathifera</taxon>
        <taxon>Rotifera</taxon>
        <taxon>Eurotatoria</taxon>
        <taxon>Monogononta</taxon>
        <taxon>Pseudotrocha</taxon>
        <taxon>Ploima</taxon>
        <taxon>Brachionidae</taxon>
        <taxon>Brachionus</taxon>
    </lineage>
</organism>
<comment type="subcellular location">
    <subcellularLocation>
        <location evidence="1">Membrane</location>
        <topology evidence="1">Multi-pass membrane protein</topology>
    </subcellularLocation>
</comment>
<feature type="transmembrane region" description="Helical" evidence="9">
    <location>
        <begin position="336"/>
        <end position="353"/>
    </location>
</feature>
<comment type="similarity">
    <text evidence="2">Belongs to the ACDP family.</text>
</comment>
<evidence type="ECO:0000259" key="11">
    <source>
        <dbReference type="PROSITE" id="PS51371"/>
    </source>
</evidence>
<dbReference type="AlphaFoldDB" id="A0A814L2L6"/>
<feature type="domain" description="CBS" evidence="11">
    <location>
        <begin position="409"/>
        <end position="470"/>
    </location>
</feature>
<name>A0A814L2L6_9BILA</name>
<dbReference type="FunFam" id="3.10.580.10:FF:000006">
    <property type="entry name" value="DUF21 and CBS domain protein"/>
    <property type="match status" value="1"/>
</dbReference>
<dbReference type="GO" id="GO:0040018">
    <property type="term" value="P:positive regulation of multicellular organism growth"/>
    <property type="evidence" value="ECO:0007669"/>
    <property type="project" value="UniProtKB-ARBA"/>
</dbReference>
<dbReference type="PANTHER" id="PTHR12064">
    <property type="entry name" value="METAL TRANSPORTER CNNM"/>
    <property type="match status" value="1"/>
</dbReference>
<feature type="transmembrane region" description="Helical" evidence="9">
    <location>
        <begin position="215"/>
        <end position="242"/>
    </location>
</feature>
<feature type="signal peptide" evidence="10">
    <location>
        <begin position="1"/>
        <end position="21"/>
    </location>
</feature>
<dbReference type="GO" id="GO:0005886">
    <property type="term" value="C:plasma membrane"/>
    <property type="evidence" value="ECO:0007669"/>
    <property type="project" value="TreeGrafter"/>
</dbReference>
<dbReference type="InterPro" id="IPR002550">
    <property type="entry name" value="CNNM"/>
</dbReference>
<dbReference type="InterPro" id="IPR045095">
    <property type="entry name" value="ACDP"/>
</dbReference>
<dbReference type="PANTHER" id="PTHR12064:SF94">
    <property type="entry name" value="UNEXTENDED PROTEIN"/>
    <property type="match status" value="1"/>
</dbReference>
<dbReference type="Pfam" id="PF00571">
    <property type="entry name" value="CBS"/>
    <property type="match status" value="1"/>
</dbReference>
<dbReference type="EMBL" id="CAJNOC010005697">
    <property type="protein sequence ID" value="CAF1059334.1"/>
    <property type="molecule type" value="Genomic_DNA"/>
</dbReference>
<dbReference type="InterPro" id="IPR000644">
    <property type="entry name" value="CBS_dom"/>
</dbReference>
<keyword evidence="5 8" id="KW-1133">Transmembrane helix</keyword>
<feature type="transmembrane region" description="Helical" evidence="9">
    <location>
        <begin position="301"/>
        <end position="324"/>
    </location>
</feature>
<evidence type="ECO:0000313" key="14">
    <source>
        <dbReference type="Proteomes" id="UP000663879"/>
    </source>
</evidence>
<dbReference type="CDD" id="cd04590">
    <property type="entry name" value="CBS_pair_CorC_HlyC_assoc"/>
    <property type="match status" value="1"/>
</dbReference>
<feature type="chain" id="PRO_5032543423" evidence="10">
    <location>
        <begin position="22"/>
        <end position="774"/>
    </location>
</feature>
<comment type="caution">
    <text evidence="13">The sequence shown here is derived from an EMBL/GenBank/DDBJ whole genome shotgun (WGS) entry which is preliminary data.</text>
</comment>
<protein>
    <submittedName>
        <fullName evidence="13">Uncharacterized protein</fullName>
    </submittedName>
</protein>